<dbReference type="EMBL" id="KB320472">
    <property type="protein sequence ID" value="ELW71225.1"/>
    <property type="molecule type" value="Genomic_DNA"/>
</dbReference>
<protein>
    <submittedName>
        <fullName evidence="2">Uncharacterized protein</fullName>
    </submittedName>
</protein>
<name>L9L7X3_TUPCH</name>
<feature type="compositionally biased region" description="Basic and acidic residues" evidence="1">
    <location>
        <begin position="37"/>
        <end position="49"/>
    </location>
</feature>
<reference evidence="3" key="1">
    <citation type="submission" date="2012-07" db="EMBL/GenBank/DDBJ databases">
        <title>Genome of the Chinese tree shrew, a rising model animal genetically related to primates.</title>
        <authorList>
            <person name="Zhang G."/>
            <person name="Fan Y."/>
            <person name="Yao Y."/>
            <person name="Huang Z."/>
        </authorList>
    </citation>
    <scope>NUCLEOTIDE SEQUENCE [LARGE SCALE GENOMIC DNA]</scope>
</reference>
<evidence type="ECO:0000313" key="3">
    <source>
        <dbReference type="Proteomes" id="UP000011518"/>
    </source>
</evidence>
<keyword evidence="3" id="KW-1185">Reference proteome</keyword>
<dbReference type="InParanoid" id="L9L7X3"/>
<evidence type="ECO:0000313" key="2">
    <source>
        <dbReference type="EMBL" id="ELW71225.1"/>
    </source>
</evidence>
<feature type="region of interest" description="Disordered" evidence="1">
    <location>
        <begin position="1"/>
        <end position="71"/>
    </location>
</feature>
<proteinExistence type="predicted"/>
<dbReference type="AlphaFoldDB" id="L9L7X3"/>
<sequence length="71" mass="7882">METLVKTEVLQRKRCGGRGEKQSSRTRSRSQDSSQLDLRRGCPHGRETCSHQPETQLLPVISPDTGMLSSG</sequence>
<dbReference type="Proteomes" id="UP000011518">
    <property type="component" value="Unassembled WGS sequence"/>
</dbReference>
<organism evidence="2 3">
    <name type="scientific">Tupaia chinensis</name>
    <name type="common">Chinese tree shrew</name>
    <name type="synonym">Tupaia belangeri chinensis</name>
    <dbReference type="NCBI Taxonomy" id="246437"/>
    <lineage>
        <taxon>Eukaryota</taxon>
        <taxon>Metazoa</taxon>
        <taxon>Chordata</taxon>
        <taxon>Craniata</taxon>
        <taxon>Vertebrata</taxon>
        <taxon>Euteleostomi</taxon>
        <taxon>Mammalia</taxon>
        <taxon>Eutheria</taxon>
        <taxon>Euarchontoglires</taxon>
        <taxon>Scandentia</taxon>
        <taxon>Tupaiidae</taxon>
        <taxon>Tupaia</taxon>
    </lineage>
</organism>
<evidence type="ECO:0000256" key="1">
    <source>
        <dbReference type="SAM" id="MobiDB-lite"/>
    </source>
</evidence>
<accession>L9L7X3</accession>
<gene>
    <name evidence="2" type="ORF">TREES_T100015662</name>
</gene>
<reference evidence="3" key="2">
    <citation type="journal article" date="2013" name="Nat. Commun.">
        <title>Genome of the Chinese tree shrew.</title>
        <authorList>
            <person name="Fan Y."/>
            <person name="Huang Z.Y."/>
            <person name="Cao C.C."/>
            <person name="Chen C.S."/>
            <person name="Chen Y.X."/>
            <person name="Fan D.D."/>
            <person name="He J."/>
            <person name="Hou H.L."/>
            <person name="Hu L."/>
            <person name="Hu X.T."/>
            <person name="Jiang X.T."/>
            <person name="Lai R."/>
            <person name="Lang Y.S."/>
            <person name="Liang B."/>
            <person name="Liao S.G."/>
            <person name="Mu D."/>
            <person name="Ma Y.Y."/>
            <person name="Niu Y.Y."/>
            <person name="Sun X.Q."/>
            <person name="Xia J.Q."/>
            <person name="Xiao J."/>
            <person name="Xiong Z.Q."/>
            <person name="Xu L."/>
            <person name="Yang L."/>
            <person name="Zhang Y."/>
            <person name="Zhao W."/>
            <person name="Zhao X.D."/>
            <person name="Zheng Y.T."/>
            <person name="Zhou J.M."/>
            <person name="Zhu Y.B."/>
            <person name="Zhang G.J."/>
            <person name="Wang J."/>
            <person name="Yao Y.G."/>
        </authorList>
    </citation>
    <scope>NUCLEOTIDE SEQUENCE [LARGE SCALE GENOMIC DNA]</scope>
</reference>